<organism evidence="1">
    <name type="scientific">Amphimedon queenslandica</name>
    <name type="common">Sponge</name>
    <dbReference type="NCBI Taxonomy" id="400682"/>
    <lineage>
        <taxon>Eukaryota</taxon>
        <taxon>Metazoa</taxon>
        <taxon>Porifera</taxon>
        <taxon>Demospongiae</taxon>
        <taxon>Heteroscleromorpha</taxon>
        <taxon>Haplosclerida</taxon>
        <taxon>Niphatidae</taxon>
        <taxon>Amphimedon</taxon>
    </lineage>
</organism>
<evidence type="ECO:0000313" key="1">
    <source>
        <dbReference type="EnsemblMetazoa" id="Aqu2.1.16379_001"/>
    </source>
</evidence>
<name>A0A1X7TNC3_AMPQE</name>
<dbReference type="AlphaFoldDB" id="A0A1X7TNC3"/>
<sequence length="46" mass="5363">REMLVDSTVNNFSKYSYVKLKWLKVEKGNPSIMFRDILPVCPSCLL</sequence>
<protein>
    <submittedName>
        <fullName evidence="1">Uncharacterized protein</fullName>
    </submittedName>
</protein>
<dbReference type="InParanoid" id="A0A1X7TNC3"/>
<reference evidence="1" key="1">
    <citation type="submission" date="2017-05" db="UniProtKB">
        <authorList>
            <consortium name="EnsemblMetazoa"/>
        </authorList>
    </citation>
    <scope>IDENTIFICATION</scope>
</reference>
<proteinExistence type="predicted"/>
<dbReference type="EnsemblMetazoa" id="Aqu2.1.16379_001">
    <property type="protein sequence ID" value="Aqu2.1.16379_001"/>
    <property type="gene ID" value="Aqu2.1.16379"/>
</dbReference>
<accession>A0A1X7TNC3</accession>